<comment type="subcellular location">
    <subcellularLocation>
        <location evidence="1">Membrane</location>
        <topology evidence="1">Multi-pass membrane protein</topology>
    </subcellularLocation>
</comment>
<feature type="transmembrane region" description="Helical" evidence="6">
    <location>
        <begin position="114"/>
        <end position="134"/>
    </location>
</feature>
<dbReference type="GO" id="GO:0016020">
    <property type="term" value="C:membrane"/>
    <property type="evidence" value="ECO:0007669"/>
    <property type="project" value="UniProtKB-SubCell"/>
</dbReference>
<dbReference type="Proteomes" id="UP000238274">
    <property type="component" value="Unassembled WGS sequence"/>
</dbReference>
<evidence type="ECO:0000256" key="4">
    <source>
        <dbReference type="ARBA" id="ARBA00023136"/>
    </source>
</evidence>
<feature type="transmembrane region" description="Helical" evidence="6">
    <location>
        <begin position="355"/>
        <end position="375"/>
    </location>
</feature>
<dbReference type="OrthoDB" id="2499604at2759"/>
<dbReference type="PANTHER" id="PTHR31794:SF2">
    <property type="entry name" value="AUXIN EFFLUX TRANSPORTER FAMILY PROTEIN (EUROFUNG)"/>
    <property type="match status" value="1"/>
</dbReference>
<feature type="transmembrane region" description="Helical" evidence="6">
    <location>
        <begin position="184"/>
        <end position="206"/>
    </location>
</feature>
<feature type="compositionally biased region" description="Basic and acidic residues" evidence="5">
    <location>
        <begin position="381"/>
        <end position="395"/>
    </location>
</feature>
<name>A0A2S4VM23_9BASI</name>
<dbReference type="GO" id="GO:0055085">
    <property type="term" value="P:transmembrane transport"/>
    <property type="evidence" value="ECO:0007669"/>
    <property type="project" value="InterPro"/>
</dbReference>
<feature type="transmembrane region" description="Helical" evidence="6">
    <location>
        <begin position="141"/>
        <end position="164"/>
    </location>
</feature>
<dbReference type="EMBL" id="PKSM01000118">
    <property type="protein sequence ID" value="POW10498.1"/>
    <property type="molecule type" value="Genomic_DNA"/>
</dbReference>
<feature type="region of interest" description="Disordered" evidence="5">
    <location>
        <begin position="381"/>
        <end position="410"/>
    </location>
</feature>
<keyword evidence="3 6" id="KW-1133">Transmembrane helix</keyword>
<reference evidence="8" key="3">
    <citation type="journal article" date="2018" name="Mol. Plant Microbe Interact.">
        <title>Genome sequence resources for the wheat stripe rust pathogen (Puccinia striiformis f. sp. tritici) and the barley stripe rust pathogen (Puccinia striiformis f. sp. hordei).</title>
        <authorList>
            <person name="Xia C."/>
            <person name="Wang M."/>
            <person name="Yin C."/>
            <person name="Cornejo O.E."/>
            <person name="Hulbert S.H."/>
            <person name="Chen X."/>
        </authorList>
    </citation>
    <scope>NUCLEOTIDE SEQUENCE [LARGE SCALE GENOMIC DNA]</scope>
    <source>
        <strain evidence="8">93TX-2</strain>
    </source>
</reference>
<evidence type="ECO:0000256" key="6">
    <source>
        <dbReference type="SAM" id="Phobius"/>
    </source>
</evidence>
<evidence type="ECO:0000313" key="8">
    <source>
        <dbReference type="Proteomes" id="UP000238274"/>
    </source>
</evidence>
<keyword evidence="8" id="KW-1185">Reference proteome</keyword>
<keyword evidence="2 6" id="KW-0812">Transmembrane</keyword>
<feature type="transmembrane region" description="Helical" evidence="6">
    <location>
        <begin position="423"/>
        <end position="450"/>
    </location>
</feature>
<dbReference type="AlphaFoldDB" id="A0A2S4VM23"/>
<dbReference type="VEuPathDB" id="FungiDB:PSTT_08529"/>
<evidence type="ECO:0000256" key="2">
    <source>
        <dbReference type="ARBA" id="ARBA00022692"/>
    </source>
</evidence>
<dbReference type="GO" id="GO:0005783">
    <property type="term" value="C:endoplasmic reticulum"/>
    <property type="evidence" value="ECO:0007669"/>
    <property type="project" value="TreeGrafter"/>
</dbReference>
<feature type="transmembrane region" description="Helical" evidence="6">
    <location>
        <begin position="36"/>
        <end position="56"/>
    </location>
</feature>
<feature type="transmembrane region" description="Helical" evidence="6">
    <location>
        <begin position="500"/>
        <end position="522"/>
    </location>
</feature>
<organism evidence="7 8">
    <name type="scientific">Puccinia striiformis</name>
    <dbReference type="NCBI Taxonomy" id="27350"/>
    <lineage>
        <taxon>Eukaryota</taxon>
        <taxon>Fungi</taxon>
        <taxon>Dikarya</taxon>
        <taxon>Basidiomycota</taxon>
        <taxon>Pucciniomycotina</taxon>
        <taxon>Pucciniomycetes</taxon>
        <taxon>Pucciniales</taxon>
        <taxon>Pucciniaceae</taxon>
        <taxon>Puccinia</taxon>
    </lineage>
</organism>
<sequence>MEVNIKDIIRYVTLNSRDHLSRLQTPKTSPCTVAESILQIAAFCLIGYIAALRGIIDVKVRRQMTRVNVAVFTPALMFSKVAFSLTPDLLIQLWGDKETNLYPFTRPTVIPVGYLVLSFVSAAVAWGLGMCFGLSMIRRNVSIAGATFMNSNTLPIALMQTMSATLTLKWKEDDTAEKALDRSFQYLVLCTVLGSVLRWSVGVALLNATEKPVKPKGVNTKILTDPPTREADADSDPSSSGPITPHSAVFNGDLEASTLPPSGRHTEVQKGCLIEVKTGAQCPKSSKANFFQKNWPNLCRRINKLDPRPFIPKGIRKAADELLNPPLIAAFAAIFVACIKPLQDGLGSIQPLREFISTAADAAIPLTLVLLGAFFHRPPKDKKPQTYDAPQKDDGTQTDDATETDDSKSQLTKEKRVHSWTSLLDITLTLLARHIITPLMLLPVLAYICWKSDQSDVVRDPVFILSATLIVGAPPAITLAQMAAKADLDIFDETISKLLLWSYALATPITTIILVVGAMLIYKSTL</sequence>
<feature type="transmembrane region" description="Helical" evidence="6">
    <location>
        <begin position="68"/>
        <end position="94"/>
    </location>
</feature>
<evidence type="ECO:0000256" key="1">
    <source>
        <dbReference type="ARBA" id="ARBA00004141"/>
    </source>
</evidence>
<dbReference type="VEuPathDB" id="FungiDB:PSHT_08752"/>
<evidence type="ECO:0008006" key="9">
    <source>
        <dbReference type="Google" id="ProtNLM"/>
    </source>
</evidence>
<protein>
    <recommendedName>
        <fullName evidence="9">Auxin efflux carrier</fullName>
    </recommendedName>
</protein>
<feature type="region of interest" description="Disordered" evidence="5">
    <location>
        <begin position="216"/>
        <end position="247"/>
    </location>
</feature>
<gene>
    <name evidence="7" type="ORF">PSHT_08752</name>
</gene>
<evidence type="ECO:0000313" key="7">
    <source>
        <dbReference type="EMBL" id="POW10498.1"/>
    </source>
</evidence>
<keyword evidence="4 6" id="KW-0472">Membrane</keyword>
<proteinExistence type="predicted"/>
<dbReference type="InterPro" id="IPR004776">
    <property type="entry name" value="Mem_transp_PIN-like"/>
</dbReference>
<reference evidence="8" key="2">
    <citation type="journal article" date="2018" name="BMC Genomics">
        <title>Genomic insights into host adaptation between the wheat stripe rust pathogen (Puccinia striiformis f. sp. tritici) and the barley stripe rust pathogen (Puccinia striiformis f. sp. hordei).</title>
        <authorList>
            <person name="Xia C."/>
            <person name="Wang M."/>
            <person name="Yin C."/>
            <person name="Cornejo O.E."/>
            <person name="Hulbert S.H."/>
            <person name="Chen X."/>
        </authorList>
    </citation>
    <scope>NUCLEOTIDE SEQUENCE [LARGE SCALE GENOMIC DNA]</scope>
    <source>
        <strain evidence="8">93TX-2</strain>
    </source>
</reference>
<evidence type="ECO:0000256" key="3">
    <source>
        <dbReference type="ARBA" id="ARBA00022989"/>
    </source>
</evidence>
<reference evidence="7 8" key="1">
    <citation type="submission" date="2017-12" db="EMBL/GenBank/DDBJ databases">
        <title>Gene loss provides genomic basis for host adaptation in cereal stripe rust fungi.</title>
        <authorList>
            <person name="Xia C."/>
        </authorList>
    </citation>
    <scope>NUCLEOTIDE SEQUENCE [LARGE SCALE GENOMIC DNA]</scope>
    <source>
        <strain evidence="7 8">93TX-2</strain>
    </source>
</reference>
<accession>A0A2S4VM23</accession>
<comment type="caution">
    <text evidence="7">The sequence shown here is derived from an EMBL/GenBank/DDBJ whole genome shotgun (WGS) entry which is preliminary data.</text>
</comment>
<feature type="transmembrane region" description="Helical" evidence="6">
    <location>
        <begin position="462"/>
        <end position="480"/>
    </location>
</feature>
<evidence type="ECO:0000256" key="5">
    <source>
        <dbReference type="SAM" id="MobiDB-lite"/>
    </source>
</evidence>
<dbReference type="PANTHER" id="PTHR31794">
    <property type="entry name" value="AUXIN EFFLUX TRANSPORTER FAMILY PROTEIN (EUROFUNG)"/>
    <property type="match status" value="1"/>
</dbReference>
<dbReference type="Pfam" id="PF03547">
    <property type="entry name" value="Mem_trans"/>
    <property type="match status" value="1"/>
</dbReference>